<dbReference type="GeneID" id="92039486"/>
<reference evidence="2 3" key="1">
    <citation type="submission" date="2023-01" db="EMBL/GenBank/DDBJ databases">
        <title>Analysis of 21 Apiospora genomes using comparative genomics revels a genus with tremendous synthesis potential of carbohydrate active enzymes and secondary metabolites.</title>
        <authorList>
            <person name="Sorensen T."/>
        </authorList>
    </citation>
    <scope>NUCLEOTIDE SEQUENCE [LARGE SCALE GENOMIC DNA]</scope>
    <source>
        <strain evidence="2 3">CBS 114990</strain>
    </source>
</reference>
<feature type="compositionally biased region" description="Basic and acidic residues" evidence="1">
    <location>
        <begin position="57"/>
        <end position="71"/>
    </location>
</feature>
<evidence type="ECO:0000256" key="1">
    <source>
        <dbReference type="SAM" id="MobiDB-lite"/>
    </source>
</evidence>
<keyword evidence="3" id="KW-1185">Reference proteome</keyword>
<feature type="compositionally biased region" description="Acidic residues" evidence="1">
    <location>
        <begin position="1"/>
        <end position="18"/>
    </location>
</feature>
<feature type="region of interest" description="Disordered" evidence="1">
    <location>
        <begin position="52"/>
        <end position="72"/>
    </location>
</feature>
<protein>
    <submittedName>
        <fullName evidence="2">Uncharacterized protein</fullName>
    </submittedName>
</protein>
<evidence type="ECO:0000313" key="3">
    <source>
        <dbReference type="Proteomes" id="UP001433268"/>
    </source>
</evidence>
<feature type="region of interest" description="Disordered" evidence="1">
    <location>
        <begin position="1"/>
        <end position="29"/>
    </location>
</feature>
<dbReference type="RefSeq" id="XP_066673722.1">
    <property type="nucleotide sequence ID" value="XM_066806426.1"/>
</dbReference>
<accession>A0ABR1X8H2</accession>
<dbReference type="Proteomes" id="UP001433268">
    <property type="component" value="Unassembled WGS sequence"/>
</dbReference>
<dbReference type="EMBL" id="JAQQWN010000003">
    <property type="protein sequence ID" value="KAK8091750.1"/>
    <property type="molecule type" value="Genomic_DNA"/>
</dbReference>
<sequence>MVEEEEEQLRTEEEELDEEARGSQQRAEVLPKQQVKLEWLKEQHEALAAKLSRFHKRADGADRTREEENPRTRAALELQRLKEEKEAPVELQRRDKEAKEALERYTKEEAERALREKEEYESDRNHKRILQEQPLSAGLSKEGANAILARKKAEETHTKPEEAGSQGYRNELPTYTKMARRHLSLETLRVYGMDYQLDKDPDYVLIKRWVPEVEQDMLWRHTRILREERSAKDTKHDPEGLGPEFQWVRKKERETQPVAFFADVSCWREAGVG</sequence>
<evidence type="ECO:0000313" key="2">
    <source>
        <dbReference type="EMBL" id="KAK8091750.1"/>
    </source>
</evidence>
<feature type="compositionally biased region" description="Basic and acidic residues" evidence="1">
    <location>
        <begin position="107"/>
        <end position="124"/>
    </location>
</feature>
<gene>
    <name evidence="2" type="ORF">PG997_002111</name>
</gene>
<proteinExistence type="predicted"/>
<organism evidence="2 3">
    <name type="scientific">Apiospora hydei</name>
    <dbReference type="NCBI Taxonomy" id="1337664"/>
    <lineage>
        <taxon>Eukaryota</taxon>
        <taxon>Fungi</taxon>
        <taxon>Dikarya</taxon>
        <taxon>Ascomycota</taxon>
        <taxon>Pezizomycotina</taxon>
        <taxon>Sordariomycetes</taxon>
        <taxon>Xylariomycetidae</taxon>
        <taxon>Amphisphaeriales</taxon>
        <taxon>Apiosporaceae</taxon>
        <taxon>Apiospora</taxon>
    </lineage>
</organism>
<name>A0ABR1X8H2_9PEZI</name>
<feature type="region of interest" description="Disordered" evidence="1">
    <location>
        <begin position="107"/>
        <end position="127"/>
    </location>
</feature>
<comment type="caution">
    <text evidence="2">The sequence shown here is derived from an EMBL/GenBank/DDBJ whole genome shotgun (WGS) entry which is preliminary data.</text>
</comment>